<feature type="domain" description="Starch synthase catalytic" evidence="6">
    <location>
        <begin position="272"/>
        <end position="477"/>
    </location>
</feature>
<evidence type="ECO:0000256" key="2">
    <source>
        <dbReference type="ARBA" id="ARBA00012588"/>
    </source>
</evidence>
<organism evidence="7 8">
    <name type="scientific">Candidatus Limenecus avicola</name>
    <dbReference type="NCBI Taxonomy" id="2840847"/>
    <lineage>
        <taxon>Bacteria</taxon>
        <taxon>Bacillati</taxon>
        <taxon>Bacillota</taxon>
        <taxon>Clostridia</taxon>
        <taxon>Eubacteriales</taxon>
        <taxon>Clostridiaceae</taxon>
        <taxon>Clostridiaceae incertae sedis</taxon>
        <taxon>Candidatus Limenecus</taxon>
    </lineage>
</organism>
<evidence type="ECO:0000256" key="1">
    <source>
        <dbReference type="ARBA" id="ARBA00001478"/>
    </source>
</evidence>
<evidence type="ECO:0000256" key="3">
    <source>
        <dbReference type="ARBA" id="ARBA00022676"/>
    </source>
</evidence>
<evidence type="ECO:0000259" key="6">
    <source>
        <dbReference type="Pfam" id="PF08323"/>
    </source>
</evidence>
<dbReference type="SUPFAM" id="SSF53756">
    <property type="entry name" value="UDP-Glycosyltransferase/glycogen phosphorylase"/>
    <property type="match status" value="1"/>
</dbReference>
<evidence type="ECO:0000313" key="7">
    <source>
        <dbReference type="EMBL" id="HIU91988.1"/>
    </source>
</evidence>
<keyword evidence="4" id="KW-0808">Transferase</keyword>
<sequence length="831" mass="93392">MVSVQQLSSPIFTHKKPNQSNFENTNVVTFNAQNPNLLQDYLSLVAGQNRALISFGKKLEVLNYNNQRPIHPEMVKPAGKNFSVDAFRNGISSYAQWKISTAATDRIYGRHPWPQMDHINAWMVTAETDKFMSVGGLGKVAADLPNSFNKQFKNGEDKMINITPMYTDKNKKIVSKDGKMFYQYAAKKVKDPKTNEEHIVSKKIEITPVGTVNVPVYNPSLNSKMENTLVNIYKAYADYTKDDLGYPKNDGTYYYFLDTPATRVDENGKTVKNAQIFNVEDRDPSNPNNGTPYANNIFGTDEIFRMAFFSKAVYEMMKNAKEGKLKDIEAPNSVLLNDWHAGSLAAMINYTANAEADTGRMSKEAGVYFDKLPIIYIAHNVEHQGSTNNDDNKRTSIFATLFGGYSVDILQNAYNWRPADDKYKPKEADACALMKGNGFSSAMTGMSLSDRVVPVSEHYGYELTASNVKANGLMDLMKARAFGEGHTMTPITNGYSKALIAPTKEHMDKVFNETKLDFTLNGLQSIDFSNIKLLPYEDGNLANKLHNKNAVMDIFKQTIEREKRLMSQGDYGPRKYLLHDPFHTDISSIKDFSNTPVIAYSGRVDAQKGLDTIFKDAMWKFVSHNLYTPKEKLPVFVIGGKIANTESYNSLAYDLKDELMKKSKTESDPVKRQGYKNIAERIILINGFVRTDLVASAADLFLVPSKFEPCGLTQLEAMAKGALPIATSTGGLVNTIKDNIDGFRTEEFYDIEDGWRTTTKLYGDKNKPNKFASNGDAYCEAMERALNVYYNDHNRFEQMQKTAMQNDFSWDKKGGALDKYISLIKTGRISA</sequence>
<dbReference type="EMBL" id="DVOD01000018">
    <property type="protein sequence ID" value="HIU91988.1"/>
    <property type="molecule type" value="Genomic_DNA"/>
</dbReference>
<feature type="domain" description="Glycosyl transferase family 1" evidence="5">
    <location>
        <begin position="592"/>
        <end position="775"/>
    </location>
</feature>
<name>A0A9D1SQF9_9CLOT</name>
<dbReference type="Pfam" id="PF08323">
    <property type="entry name" value="Glyco_transf_5"/>
    <property type="match status" value="1"/>
</dbReference>
<protein>
    <recommendedName>
        <fullName evidence="2">starch synthase</fullName>
        <ecNumber evidence="2">2.4.1.21</ecNumber>
    </recommendedName>
</protein>
<evidence type="ECO:0000313" key="8">
    <source>
        <dbReference type="Proteomes" id="UP000886748"/>
    </source>
</evidence>
<gene>
    <name evidence="7" type="ORF">IAD26_02515</name>
</gene>
<dbReference type="Gene3D" id="3.40.50.2000">
    <property type="entry name" value="Glycogen Phosphorylase B"/>
    <property type="match status" value="2"/>
</dbReference>
<reference evidence="7" key="2">
    <citation type="journal article" date="2021" name="PeerJ">
        <title>Extensive microbial diversity within the chicken gut microbiome revealed by metagenomics and culture.</title>
        <authorList>
            <person name="Gilroy R."/>
            <person name="Ravi A."/>
            <person name="Getino M."/>
            <person name="Pursley I."/>
            <person name="Horton D.L."/>
            <person name="Alikhan N.F."/>
            <person name="Baker D."/>
            <person name="Gharbi K."/>
            <person name="Hall N."/>
            <person name="Watson M."/>
            <person name="Adriaenssens E.M."/>
            <person name="Foster-Nyarko E."/>
            <person name="Jarju S."/>
            <person name="Secka A."/>
            <person name="Antonio M."/>
            <person name="Oren A."/>
            <person name="Chaudhuri R.R."/>
            <person name="La Ragione R."/>
            <person name="Hildebrand F."/>
            <person name="Pallen M.J."/>
        </authorList>
    </citation>
    <scope>NUCLEOTIDE SEQUENCE</scope>
    <source>
        <strain evidence="7">CHK154-7741</strain>
    </source>
</reference>
<proteinExistence type="predicted"/>
<evidence type="ECO:0000256" key="4">
    <source>
        <dbReference type="ARBA" id="ARBA00022679"/>
    </source>
</evidence>
<dbReference type="Proteomes" id="UP000886748">
    <property type="component" value="Unassembled WGS sequence"/>
</dbReference>
<dbReference type="GO" id="GO:0009011">
    <property type="term" value="F:alpha-1,4-glucan glucosyltransferase (ADP-glucose donor) activity"/>
    <property type="evidence" value="ECO:0007669"/>
    <property type="project" value="UniProtKB-EC"/>
</dbReference>
<comment type="caution">
    <text evidence="7">The sequence shown here is derived from an EMBL/GenBank/DDBJ whole genome shotgun (WGS) entry which is preliminary data.</text>
</comment>
<dbReference type="InterPro" id="IPR001296">
    <property type="entry name" value="Glyco_trans_1"/>
</dbReference>
<accession>A0A9D1SQF9</accession>
<keyword evidence="3" id="KW-0328">Glycosyltransferase</keyword>
<dbReference type="AlphaFoldDB" id="A0A9D1SQF9"/>
<reference evidence="7" key="1">
    <citation type="submission" date="2020-10" db="EMBL/GenBank/DDBJ databases">
        <authorList>
            <person name="Gilroy R."/>
        </authorList>
    </citation>
    <scope>NUCLEOTIDE SEQUENCE</scope>
    <source>
        <strain evidence="7">CHK154-7741</strain>
    </source>
</reference>
<dbReference type="Pfam" id="PF00534">
    <property type="entry name" value="Glycos_transf_1"/>
    <property type="match status" value="1"/>
</dbReference>
<comment type="catalytic activity">
    <reaction evidence="1">
        <text>[(1-&gt;4)-alpha-D-glucosyl](n) + ADP-alpha-D-glucose = [(1-&gt;4)-alpha-D-glucosyl](n+1) + ADP + H(+)</text>
        <dbReference type="Rhea" id="RHEA:18189"/>
        <dbReference type="Rhea" id="RHEA-COMP:9584"/>
        <dbReference type="Rhea" id="RHEA-COMP:9587"/>
        <dbReference type="ChEBI" id="CHEBI:15378"/>
        <dbReference type="ChEBI" id="CHEBI:15444"/>
        <dbReference type="ChEBI" id="CHEBI:57498"/>
        <dbReference type="ChEBI" id="CHEBI:456216"/>
        <dbReference type="EC" id="2.4.1.21"/>
    </reaction>
</comment>
<evidence type="ECO:0000259" key="5">
    <source>
        <dbReference type="Pfam" id="PF00534"/>
    </source>
</evidence>
<dbReference type="InterPro" id="IPR013534">
    <property type="entry name" value="Starch_synth_cat_dom"/>
</dbReference>
<dbReference type="EC" id="2.4.1.21" evidence="2"/>
<dbReference type="PANTHER" id="PTHR45825">
    <property type="entry name" value="GRANULE-BOUND STARCH SYNTHASE 1, CHLOROPLASTIC/AMYLOPLASTIC"/>
    <property type="match status" value="1"/>
</dbReference>
<dbReference type="PANTHER" id="PTHR45825:SF11">
    <property type="entry name" value="ALPHA AMYLASE DOMAIN-CONTAINING PROTEIN"/>
    <property type="match status" value="1"/>
</dbReference>